<dbReference type="GeneID" id="28861063"/>
<gene>
    <name evidence="3" type="ORF">CH63R_01981</name>
</gene>
<keyword evidence="4" id="KW-1185">Reference proteome</keyword>
<dbReference type="Proteomes" id="UP000092177">
    <property type="component" value="Chromosome 2"/>
</dbReference>
<sequence>MQTKAFTAVLATLSFMAEAAVLPRATITPGQVVLPEVVFNPSDLLDPAYAALMILRTDIEKTATLVGDLTRTSGTTIKDRTDQITAVIRQVTSNTNSIRTRAATIVGGLLGVSPSGIPAPSGTSSTAAQHAVPSAEVIQVAQDVVRQAQALARAATAQLQNLQAQASAVNDLVGKAAFNLAYTQASLAFQVALSTVGAAAGVLIDAVANSVDNVDGLVDRIRNVKARLNPVLVIGVTPDVTF</sequence>
<protein>
    <recommendedName>
        <fullName evidence="5">Cell wall protein</fullName>
    </recommendedName>
</protein>
<dbReference type="VEuPathDB" id="FungiDB:CH63R_01981"/>
<name>A0A1B7YMH4_COLHI</name>
<dbReference type="EMBL" id="LTAN01000002">
    <property type="protein sequence ID" value="OBR13255.1"/>
    <property type="molecule type" value="Genomic_DNA"/>
</dbReference>
<evidence type="ECO:0000313" key="3">
    <source>
        <dbReference type="EMBL" id="OBR13255.1"/>
    </source>
</evidence>
<reference evidence="4" key="1">
    <citation type="journal article" date="2017" name="BMC Genomics">
        <title>Gapless genome assembly of Colletotrichum higginsianum reveals chromosome structure and association of transposable elements with secondary metabolite gene clusters.</title>
        <authorList>
            <person name="Dallery J.-F."/>
            <person name="Lapalu N."/>
            <person name="Zampounis A."/>
            <person name="Pigne S."/>
            <person name="Luyten I."/>
            <person name="Amselem J."/>
            <person name="Wittenberg A.H.J."/>
            <person name="Zhou S."/>
            <person name="de Queiroz M.V."/>
            <person name="Robin G.P."/>
            <person name="Auger A."/>
            <person name="Hainaut M."/>
            <person name="Henrissat B."/>
            <person name="Kim K.-T."/>
            <person name="Lee Y.-H."/>
            <person name="Lespinet O."/>
            <person name="Schwartz D.C."/>
            <person name="Thon M.R."/>
            <person name="O'Connell R.J."/>
        </authorList>
    </citation>
    <scope>NUCLEOTIDE SEQUENCE [LARGE SCALE GENOMIC DNA]</scope>
    <source>
        <strain evidence="4">IMI 349063</strain>
    </source>
</reference>
<feature type="signal peptide" evidence="2">
    <location>
        <begin position="1"/>
        <end position="19"/>
    </location>
</feature>
<keyword evidence="2" id="KW-0732">Signal</keyword>
<comment type="caution">
    <text evidence="3">The sequence shown here is derived from an EMBL/GenBank/DDBJ whole genome shotgun (WGS) entry which is preliminary data.</text>
</comment>
<dbReference type="RefSeq" id="XP_018161772.1">
    <property type="nucleotide sequence ID" value="XM_018296956.1"/>
</dbReference>
<evidence type="ECO:0000256" key="1">
    <source>
        <dbReference type="SAM" id="Coils"/>
    </source>
</evidence>
<dbReference type="OrthoDB" id="4848960at2759"/>
<accession>A0A1B7YMH4</accession>
<evidence type="ECO:0008006" key="5">
    <source>
        <dbReference type="Google" id="ProtNLM"/>
    </source>
</evidence>
<evidence type="ECO:0000313" key="4">
    <source>
        <dbReference type="Proteomes" id="UP000092177"/>
    </source>
</evidence>
<dbReference type="AlphaFoldDB" id="A0A1B7YMH4"/>
<keyword evidence="1" id="KW-0175">Coiled coil</keyword>
<dbReference type="KEGG" id="chig:CH63R_01981"/>
<proteinExistence type="predicted"/>
<feature type="coiled-coil region" evidence="1">
    <location>
        <begin position="145"/>
        <end position="172"/>
    </location>
</feature>
<feature type="chain" id="PRO_5008601781" description="Cell wall protein" evidence="2">
    <location>
        <begin position="20"/>
        <end position="242"/>
    </location>
</feature>
<organism evidence="3 4">
    <name type="scientific">Colletotrichum higginsianum (strain IMI 349063)</name>
    <name type="common">Crucifer anthracnose fungus</name>
    <dbReference type="NCBI Taxonomy" id="759273"/>
    <lineage>
        <taxon>Eukaryota</taxon>
        <taxon>Fungi</taxon>
        <taxon>Dikarya</taxon>
        <taxon>Ascomycota</taxon>
        <taxon>Pezizomycotina</taxon>
        <taxon>Sordariomycetes</taxon>
        <taxon>Hypocreomycetidae</taxon>
        <taxon>Glomerellales</taxon>
        <taxon>Glomerellaceae</taxon>
        <taxon>Colletotrichum</taxon>
        <taxon>Colletotrichum destructivum species complex</taxon>
    </lineage>
</organism>
<evidence type="ECO:0000256" key="2">
    <source>
        <dbReference type="SAM" id="SignalP"/>
    </source>
</evidence>